<dbReference type="ExpressionAtlas" id="A0A0P0XWJ8">
    <property type="expression patterns" value="baseline and differential"/>
</dbReference>
<name>A0A0P0XWJ8_ORYSJ</name>
<gene>
    <name evidence="1" type="ordered locus">Os10g0513300</name>
    <name evidence="1" type="ORF">OSNPB_100513300</name>
</gene>
<dbReference type="AlphaFoldDB" id="A0A0P0XWJ8"/>
<dbReference type="Gramene" id="Os10t0513300-02">
    <property type="protein sequence ID" value="Os10t0513300-02"/>
    <property type="gene ID" value="Os10g0513300"/>
</dbReference>
<keyword evidence="2" id="KW-1185">Reference proteome</keyword>
<feature type="non-terminal residue" evidence="1">
    <location>
        <position position="1"/>
    </location>
</feature>
<evidence type="ECO:0007829" key="3">
    <source>
        <dbReference type="ProteomicsDB" id="A0A0P0XWJ8"/>
    </source>
</evidence>
<keyword evidence="3" id="KW-1267">Proteomics identification</keyword>
<reference evidence="2" key="1">
    <citation type="journal article" date="2005" name="Nature">
        <title>The map-based sequence of the rice genome.</title>
        <authorList>
            <consortium name="International rice genome sequencing project (IRGSP)"/>
            <person name="Matsumoto T."/>
            <person name="Wu J."/>
            <person name="Kanamori H."/>
            <person name="Katayose Y."/>
            <person name="Fujisawa M."/>
            <person name="Namiki N."/>
            <person name="Mizuno H."/>
            <person name="Yamamoto K."/>
            <person name="Antonio B.A."/>
            <person name="Baba T."/>
            <person name="Sakata K."/>
            <person name="Nagamura Y."/>
            <person name="Aoki H."/>
            <person name="Arikawa K."/>
            <person name="Arita K."/>
            <person name="Bito T."/>
            <person name="Chiden Y."/>
            <person name="Fujitsuka N."/>
            <person name="Fukunaka R."/>
            <person name="Hamada M."/>
            <person name="Harada C."/>
            <person name="Hayashi A."/>
            <person name="Hijishita S."/>
            <person name="Honda M."/>
            <person name="Hosokawa S."/>
            <person name="Ichikawa Y."/>
            <person name="Idonuma A."/>
            <person name="Iijima M."/>
            <person name="Ikeda M."/>
            <person name="Ikeno M."/>
            <person name="Ito K."/>
            <person name="Ito S."/>
            <person name="Ito T."/>
            <person name="Ito Y."/>
            <person name="Ito Y."/>
            <person name="Iwabuchi A."/>
            <person name="Kamiya K."/>
            <person name="Karasawa W."/>
            <person name="Kurita K."/>
            <person name="Katagiri S."/>
            <person name="Kikuta A."/>
            <person name="Kobayashi H."/>
            <person name="Kobayashi N."/>
            <person name="Machita K."/>
            <person name="Maehara T."/>
            <person name="Masukawa M."/>
            <person name="Mizubayashi T."/>
            <person name="Mukai Y."/>
            <person name="Nagasaki H."/>
            <person name="Nagata Y."/>
            <person name="Naito S."/>
            <person name="Nakashima M."/>
            <person name="Nakama Y."/>
            <person name="Nakamichi Y."/>
            <person name="Nakamura M."/>
            <person name="Meguro A."/>
            <person name="Negishi M."/>
            <person name="Ohta I."/>
            <person name="Ohta T."/>
            <person name="Okamoto M."/>
            <person name="Ono N."/>
            <person name="Saji S."/>
            <person name="Sakaguchi M."/>
            <person name="Sakai K."/>
            <person name="Shibata M."/>
            <person name="Shimokawa T."/>
            <person name="Song J."/>
            <person name="Takazaki Y."/>
            <person name="Terasawa K."/>
            <person name="Tsugane M."/>
            <person name="Tsuji K."/>
            <person name="Ueda S."/>
            <person name="Waki K."/>
            <person name="Yamagata H."/>
            <person name="Yamamoto M."/>
            <person name="Yamamoto S."/>
            <person name="Yamane H."/>
            <person name="Yoshiki S."/>
            <person name="Yoshihara R."/>
            <person name="Yukawa K."/>
            <person name="Zhong H."/>
            <person name="Yano M."/>
            <person name="Yuan Q."/>
            <person name="Ouyang S."/>
            <person name="Liu J."/>
            <person name="Jones K.M."/>
            <person name="Gansberger K."/>
            <person name="Moffat K."/>
            <person name="Hill J."/>
            <person name="Bera J."/>
            <person name="Fadrosh D."/>
            <person name="Jin S."/>
            <person name="Johri S."/>
            <person name="Kim M."/>
            <person name="Overton L."/>
            <person name="Reardon M."/>
            <person name="Tsitrin T."/>
            <person name="Vuong H."/>
            <person name="Weaver B."/>
            <person name="Ciecko A."/>
            <person name="Tallon L."/>
            <person name="Jackson J."/>
            <person name="Pai G."/>
            <person name="Aken S.V."/>
            <person name="Utterback T."/>
            <person name="Reidmuller S."/>
            <person name="Feldblyum T."/>
            <person name="Hsiao J."/>
            <person name="Zismann V."/>
            <person name="Iobst S."/>
            <person name="de Vazeille A.R."/>
            <person name="Buell C.R."/>
            <person name="Ying K."/>
            <person name="Li Y."/>
            <person name="Lu T."/>
            <person name="Huang Y."/>
            <person name="Zhao Q."/>
            <person name="Feng Q."/>
            <person name="Zhang L."/>
            <person name="Zhu J."/>
            <person name="Weng Q."/>
            <person name="Mu J."/>
            <person name="Lu Y."/>
            <person name="Fan D."/>
            <person name="Liu Y."/>
            <person name="Guan J."/>
            <person name="Zhang Y."/>
            <person name="Yu S."/>
            <person name="Liu X."/>
            <person name="Zhang Y."/>
            <person name="Hong G."/>
            <person name="Han B."/>
            <person name="Choisne N."/>
            <person name="Demange N."/>
            <person name="Orjeda G."/>
            <person name="Samain S."/>
            <person name="Cattolico L."/>
            <person name="Pelletier E."/>
            <person name="Couloux A."/>
            <person name="Segurens B."/>
            <person name="Wincker P."/>
            <person name="D'Hont A."/>
            <person name="Scarpelli C."/>
            <person name="Weissenbach J."/>
            <person name="Salanoubat M."/>
            <person name="Quetier F."/>
            <person name="Yu Y."/>
            <person name="Kim H.R."/>
            <person name="Rambo T."/>
            <person name="Currie J."/>
            <person name="Collura K."/>
            <person name="Luo M."/>
            <person name="Yang T."/>
            <person name="Ammiraju J.S.S."/>
            <person name="Engler F."/>
            <person name="Soderlund C."/>
            <person name="Wing R.A."/>
            <person name="Palmer L.E."/>
            <person name="de la Bastide M."/>
            <person name="Spiegel L."/>
            <person name="Nascimento L."/>
            <person name="Zutavern T."/>
            <person name="O'Shaughnessy A."/>
            <person name="Dike S."/>
            <person name="Dedhia N."/>
            <person name="Preston R."/>
            <person name="Balija V."/>
            <person name="McCombie W.R."/>
            <person name="Chow T."/>
            <person name="Chen H."/>
            <person name="Chung M."/>
            <person name="Chen C."/>
            <person name="Shaw J."/>
            <person name="Wu H."/>
            <person name="Hsiao K."/>
            <person name="Chao Y."/>
            <person name="Chu M."/>
            <person name="Cheng C."/>
            <person name="Hour A."/>
            <person name="Lee P."/>
            <person name="Lin S."/>
            <person name="Lin Y."/>
            <person name="Liou J."/>
            <person name="Liu S."/>
            <person name="Hsing Y."/>
            <person name="Raghuvanshi S."/>
            <person name="Mohanty A."/>
            <person name="Bharti A.K."/>
            <person name="Gaur A."/>
            <person name="Gupta V."/>
            <person name="Kumar D."/>
            <person name="Ravi V."/>
            <person name="Vij S."/>
            <person name="Kapur A."/>
            <person name="Khurana P."/>
            <person name="Khurana P."/>
            <person name="Khurana J.P."/>
            <person name="Tyagi A.K."/>
            <person name="Gaikwad K."/>
            <person name="Singh A."/>
            <person name="Dalal V."/>
            <person name="Srivastava S."/>
            <person name="Dixit A."/>
            <person name="Pal A.K."/>
            <person name="Ghazi I.A."/>
            <person name="Yadav M."/>
            <person name="Pandit A."/>
            <person name="Bhargava A."/>
            <person name="Sureshbabu K."/>
            <person name="Batra K."/>
            <person name="Sharma T.R."/>
            <person name="Mohapatra T."/>
            <person name="Singh N.K."/>
            <person name="Messing J."/>
            <person name="Nelson A.B."/>
            <person name="Fuks G."/>
            <person name="Kavchok S."/>
            <person name="Keizer G."/>
            <person name="Linton E."/>
            <person name="Llaca V."/>
            <person name="Song R."/>
            <person name="Tanyolac B."/>
            <person name="Young S."/>
            <person name="Ho-Il K."/>
            <person name="Hahn J.H."/>
            <person name="Sangsakoo G."/>
            <person name="Vanavichit A."/>
            <person name="de Mattos Luiz.A.T."/>
            <person name="Zimmer P.D."/>
            <person name="Malone G."/>
            <person name="Dellagostin O."/>
            <person name="de Oliveira A.C."/>
            <person name="Bevan M."/>
            <person name="Bancroft I."/>
            <person name="Minx P."/>
            <person name="Cordum H."/>
            <person name="Wilson R."/>
            <person name="Cheng Z."/>
            <person name="Jin W."/>
            <person name="Jiang J."/>
            <person name="Leong S.A."/>
            <person name="Iwama H."/>
            <person name="Gojobori T."/>
            <person name="Itoh T."/>
            <person name="Niimura Y."/>
            <person name="Fujii Y."/>
            <person name="Habara T."/>
            <person name="Sakai H."/>
            <person name="Sato Y."/>
            <person name="Wilson G."/>
            <person name="Kumar K."/>
            <person name="McCouch S."/>
            <person name="Juretic N."/>
            <person name="Hoen D."/>
            <person name="Wright S."/>
            <person name="Bruskiewich R."/>
            <person name="Bureau T."/>
            <person name="Miyao A."/>
            <person name="Hirochika H."/>
            <person name="Nishikawa T."/>
            <person name="Kadowaki K."/>
            <person name="Sugiura M."/>
            <person name="Burr B."/>
            <person name="Sasaki T."/>
        </authorList>
    </citation>
    <scope>NUCLEOTIDE SEQUENCE [LARGE SCALE GENOMIC DNA]</scope>
    <source>
        <strain evidence="2">cv. Nipponbare</strain>
    </source>
</reference>
<sequence length="36" mass="3867">SKRVGDFFQIVLTGRDALLCNLRISDAASKVAEVSS</sequence>
<reference evidence="1 2" key="2">
    <citation type="journal article" date="2013" name="Plant Cell Physiol.">
        <title>Rice Annotation Project Database (RAP-DB): an integrative and interactive database for rice genomics.</title>
        <authorList>
            <person name="Sakai H."/>
            <person name="Lee S.S."/>
            <person name="Tanaka T."/>
            <person name="Numa H."/>
            <person name="Kim J."/>
            <person name="Kawahara Y."/>
            <person name="Wakimoto H."/>
            <person name="Yang C.C."/>
            <person name="Iwamoto M."/>
            <person name="Abe T."/>
            <person name="Yamada Y."/>
            <person name="Muto A."/>
            <person name="Inokuchi H."/>
            <person name="Ikemura T."/>
            <person name="Matsumoto T."/>
            <person name="Sasaki T."/>
            <person name="Itoh T."/>
        </authorList>
    </citation>
    <scope>NUCLEOTIDE SEQUENCE [LARGE SCALE GENOMIC DNA]</scope>
    <source>
        <strain evidence="2">cv. Nipponbare</strain>
    </source>
</reference>
<accession>A0A0P0XWJ8</accession>
<dbReference type="Proteomes" id="UP000059680">
    <property type="component" value="Chromosome 10"/>
</dbReference>
<dbReference type="EMBL" id="AP014966">
    <property type="protein sequence ID" value="BAT11639.1"/>
    <property type="molecule type" value="Genomic_DNA"/>
</dbReference>
<proteinExistence type="evidence at protein level"/>
<evidence type="ECO:0000313" key="1">
    <source>
        <dbReference type="EMBL" id="BAT11639.1"/>
    </source>
</evidence>
<protein>
    <submittedName>
        <fullName evidence="1">Os10g0513300 protein</fullName>
    </submittedName>
</protein>
<reference evidence="1 2" key="3">
    <citation type="journal article" date="2013" name="Rice">
        <title>Improvement of the Oryza sativa Nipponbare reference genome using next generation sequence and optical map data.</title>
        <authorList>
            <person name="Kawahara Y."/>
            <person name="de la Bastide M."/>
            <person name="Hamilton J.P."/>
            <person name="Kanamori H."/>
            <person name="McCombie W.R."/>
            <person name="Ouyang S."/>
            <person name="Schwartz D.C."/>
            <person name="Tanaka T."/>
            <person name="Wu J."/>
            <person name="Zhou S."/>
            <person name="Childs K.L."/>
            <person name="Davidson R.M."/>
            <person name="Lin H."/>
            <person name="Quesada-Ocampo L."/>
            <person name="Vaillancourt B."/>
            <person name="Sakai H."/>
            <person name="Lee S.S."/>
            <person name="Kim J."/>
            <person name="Numa H."/>
            <person name="Itoh T."/>
            <person name="Buell C.R."/>
            <person name="Matsumoto T."/>
        </authorList>
    </citation>
    <scope>NUCLEOTIDE SEQUENCE [LARGE SCALE GENOMIC DNA]</scope>
    <source>
        <strain evidence="2">cv. Nipponbare</strain>
    </source>
</reference>
<organism evidence="1 2">
    <name type="scientific">Oryza sativa subsp. japonica</name>
    <name type="common">Rice</name>
    <dbReference type="NCBI Taxonomy" id="39947"/>
    <lineage>
        <taxon>Eukaryota</taxon>
        <taxon>Viridiplantae</taxon>
        <taxon>Streptophyta</taxon>
        <taxon>Embryophyta</taxon>
        <taxon>Tracheophyta</taxon>
        <taxon>Spermatophyta</taxon>
        <taxon>Magnoliopsida</taxon>
        <taxon>Liliopsida</taxon>
        <taxon>Poales</taxon>
        <taxon>Poaceae</taxon>
        <taxon>BOP clade</taxon>
        <taxon>Oryzoideae</taxon>
        <taxon>Oryzeae</taxon>
        <taxon>Oryzinae</taxon>
        <taxon>Oryza</taxon>
        <taxon>Oryza sativa</taxon>
    </lineage>
</organism>
<evidence type="ECO:0000313" key="2">
    <source>
        <dbReference type="Proteomes" id="UP000059680"/>
    </source>
</evidence>